<accession>A0ABZ0EJF4</accession>
<dbReference type="Proteomes" id="UP001302652">
    <property type="component" value="Chromosome 2"/>
</dbReference>
<evidence type="ECO:0000313" key="6">
    <source>
        <dbReference type="Proteomes" id="UP001302652"/>
    </source>
</evidence>
<dbReference type="InterPro" id="IPR051600">
    <property type="entry name" value="Beta-PGM-like"/>
</dbReference>
<dbReference type="SFLD" id="SFLDG01129">
    <property type="entry name" value="C1.5:_HAD__Beta-PGM__Phosphata"/>
    <property type="match status" value="1"/>
</dbReference>
<keyword evidence="5" id="KW-0378">Hydrolase</keyword>
<protein>
    <submittedName>
        <fullName evidence="5">HAD-IA family hydrolase</fullName>
    </submittedName>
</protein>
<reference evidence="5 6" key="1">
    <citation type="submission" date="2023-10" db="EMBL/GenBank/DDBJ databases">
        <title>Surface-active antibiotics is a multifunctional adaptation for post-fire microbes.</title>
        <authorList>
            <person name="Liu M.D."/>
            <person name="Du Y."/>
            <person name="Koupaei S.K."/>
            <person name="Kim N.R."/>
            <person name="Zhang W."/>
            <person name="Traxler M.F."/>
        </authorList>
    </citation>
    <scope>NUCLEOTIDE SEQUENCE [LARGE SCALE GENOMIC DNA]</scope>
    <source>
        <strain evidence="5 6">F3</strain>
    </source>
</reference>
<evidence type="ECO:0000256" key="1">
    <source>
        <dbReference type="ARBA" id="ARBA00001946"/>
    </source>
</evidence>
<dbReference type="PANTHER" id="PTHR46193">
    <property type="entry name" value="6-PHOSPHOGLUCONATE PHOSPHATASE"/>
    <property type="match status" value="1"/>
</dbReference>
<name>A0ABZ0EJF4_9BURK</name>
<evidence type="ECO:0000256" key="2">
    <source>
        <dbReference type="ARBA" id="ARBA00006171"/>
    </source>
</evidence>
<dbReference type="CDD" id="cd07526">
    <property type="entry name" value="HAD_BPGM_like"/>
    <property type="match status" value="1"/>
</dbReference>
<sequence length="198" mass="21764">MKFDGIIFDIDGTLVDSETLSAKAIGQILADAGTAVADDEILERFRGCRFALFAQTLLEDYPCRSIEDFTREYRVRSAQLFSRELKPMNGAVELVSAITIEKCVASNGPRDKLEKCLGVTGLLPHFTDRIVSAYEVQSWKPDPGLILHASSLMGIDPGRCLLVEHSLAGAQAGLEAGVFVVGYRLNPSRGRRWVSPYQ</sequence>
<evidence type="ECO:0000256" key="4">
    <source>
        <dbReference type="ARBA" id="ARBA00022842"/>
    </source>
</evidence>
<dbReference type="EMBL" id="CP136512">
    <property type="protein sequence ID" value="WOD17070.1"/>
    <property type="molecule type" value="Genomic_DNA"/>
</dbReference>
<dbReference type="PANTHER" id="PTHR46193:SF10">
    <property type="entry name" value="6-PHOSPHOGLUCONATE PHOSPHATASE"/>
    <property type="match status" value="1"/>
</dbReference>
<dbReference type="InterPro" id="IPR023198">
    <property type="entry name" value="PGP-like_dom2"/>
</dbReference>
<comment type="similarity">
    <text evidence="2">Belongs to the HAD-like hydrolase superfamily. CbbY/CbbZ/Gph/YieH family.</text>
</comment>
<proteinExistence type="inferred from homology"/>
<dbReference type="Gene3D" id="3.40.50.1000">
    <property type="entry name" value="HAD superfamily/HAD-like"/>
    <property type="match status" value="1"/>
</dbReference>
<dbReference type="PRINTS" id="PR00413">
    <property type="entry name" value="HADHALOGNASE"/>
</dbReference>
<dbReference type="SFLD" id="SFLDS00003">
    <property type="entry name" value="Haloacid_Dehalogenase"/>
    <property type="match status" value="1"/>
</dbReference>
<dbReference type="GO" id="GO:0016787">
    <property type="term" value="F:hydrolase activity"/>
    <property type="evidence" value="ECO:0007669"/>
    <property type="project" value="UniProtKB-KW"/>
</dbReference>
<dbReference type="Gene3D" id="1.10.150.240">
    <property type="entry name" value="Putative phosphatase, domain 2"/>
    <property type="match status" value="1"/>
</dbReference>
<comment type="cofactor">
    <cofactor evidence="1">
        <name>Mg(2+)</name>
        <dbReference type="ChEBI" id="CHEBI:18420"/>
    </cofactor>
</comment>
<dbReference type="InterPro" id="IPR006439">
    <property type="entry name" value="HAD-SF_hydro_IA"/>
</dbReference>
<keyword evidence="6" id="KW-1185">Reference proteome</keyword>
<dbReference type="InterPro" id="IPR036412">
    <property type="entry name" value="HAD-like_sf"/>
</dbReference>
<gene>
    <name evidence="5" type="ORF">RW095_14645</name>
</gene>
<organism evidence="5 6">
    <name type="scientific">Paraburkholderia kirstenboschensis</name>
    <dbReference type="NCBI Taxonomy" id="1245436"/>
    <lineage>
        <taxon>Bacteria</taxon>
        <taxon>Pseudomonadati</taxon>
        <taxon>Pseudomonadota</taxon>
        <taxon>Betaproteobacteria</taxon>
        <taxon>Burkholderiales</taxon>
        <taxon>Burkholderiaceae</taxon>
        <taxon>Paraburkholderia</taxon>
    </lineage>
</organism>
<dbReference type="Pfam" id="PF00702">
    <property type="entry name" value="Hydrolase"/>
    <property type="match status" value="1"/>
</dbReference>
<dbReference type="RefSeq" id="WP_317019654.1">
    <property type="nucleotide sequence ID" value="NZ_CP136512.1"/>
</dbReference>
<dbReference type="InterPro" id="IPR023214">
    <property type="entry name" value="HAD_sf"/>
</dbReference>
<evidence type="ECO:0000256" key="3">
    <source>
        <dbReference type="ARBA" id="ARBA00022723"/>
    </source>
</evidence>
<dbReference type="NCBIfam" id="TIGR01509">
    <property type="entry name" value="HAD-SF-IA-v3"/>
    <property type="match status" value="1"/>
</dbReference>
<keyword evidence="4" id="KW-0460">Magnesium</keyword>
<evidence type="ECO:0000313" key="5">
    <source>
        <dbReference type="EMBL" id="WOD17070.1"/>
    </source>
</evidence>
<dbReference type="SUPFAM" id="SSF56784">
    <property type="entry name" value="HAD-like"/>
    <property type="match status" value="1"/>
</dbReference>
<keyword evidence="3" id="KW-0479">Metal-binding</keyword>